<dbReference type="InterPro" id="IPR015943">
    <property type="entry name" value="WD40/YVTN_repeat-like_dom_sf"/>
</dbReference>
<proteinExistence type="predicted"/>
<dbReference type="Gramene" id="ABO96748">
    <property type="protein sequence ID" value="ABO96748"/>
    <property type="gene ID" value="OSTLU_41450"/>
</dbReference>
<dbReference type="PANTHER" id="PTHR19854:SF1">
    <property type="entry name" value="GUANINE NUCLEOTIDE-BINDING PROTEIN SUBUNIT BETA-LIKE PROTEIN 1"/>
    <property type="match status" value="1"/>
</dbReference>
<dbReference type="PANTHER" id="PTHR19854">
    <property type="entry name" value="TRANSDUCIN BETA-LIKE 3"/>
    <property type="match status" value="1"/>
</dbReference>
<keyword evidence="5" id="KW-1185">Reference proteome</keyword>
<organism evidence="4 5">
    <name type="scientific">Ostreococcus lucimarinus (strain CCE9901)</name>
    <dbReference type="NCBI Taxonomy" id="436017"/>
    <lineage>
        <taxon>Eukaryota</taxon>
        <taxon>Viridiplantae</taxon>
        <taxon>Chlorophyta</taxon>
        <taxon>Mamiellophyceae</taxon>
        <taxon>Mamiellales</taxon>
        <taxon>Bathycoccaceae</taxon>
        <taxon>Ostreococcus</taxon>
    </lineage>
</organism>
<dbReference type="Proteomes" id="UP000001568">
    <property type="component" value="Chromosome 6"/>
</dbReference>
<dbReference type="GeneID" id="5002378"/>
<dbReference type="PROSITE" id="PS00678">
    <property type="entry name" value="WD_REPEATS_1"/>
    <property type="match status" value="1"/>
</dbReference>
<dbReference type="InterPro" id="IPR001680">
    <property type="entry name" value="WD40_rpt"/>
</dbReference>
<dbReference type="InterPro" id="IPR036322">
    <property type="entry name" value="WD40_repeat_dom_sf"/>
</dbReference>
<reference evidence="4 5" key="1">
    <citation type="journal article" date="2007" name="Proc. Natl. Acad. Sci. U.S.A.">
        <title>The tiny eukaryote Ostreococcus provides genomic insights into the paradox of plankton speciation.</title>
        <authorList>
            <person name="Palenik B."/>
            <person name="Grimwood J."/>
            <person name="Aerts A."/>
            <person name="Rouze P."/>
            <person name="Salamov A."/>
            <person name="Putnam N."/>
            <person name="Dupont C."/>
            <person name="Jorgensen R."/>
            <person name="Derelle E."/>
            <person name="Rombauts S."/>
            <person name="Zhou K."/>
            <person name="Otillar R."/>
            <person name="Merchant S.S."/>
            <person name="Podell S."/>
            <person name="Gaasterland T."/>
            <person name="Napoli C."/>
            <person name="Gendler K."/>
            <person name="Manuell A."/>
            <person name="Tai V."/>
            <person name="Vallon O."/>
            <person name="Piganeau G."/>
            <person name="Jancek S."/>
            <person name="Heijde M."/>
            <person name="Jabbari K."/>
            <person name="Bowler C."/>
            <person name="Lohr M."/>
            <person name="Robbens S."/>
            <person name="Werner G."/>
            <person name="Dubchak I."/>
            <person name="Pazour G.J."/>
            <person name="Ren Q."/>
            <person name="Paulsen I."/>
            <person name="Delwiche C."/>
            <person name="Schmutz J."/>
            <person name="Rokhsar D."/>
            <person name="Van de Peer Y."/>
            <person name="Moreau H."/>
            <person name="Grigoriev I.V."/>
        </authorList>
    </citation>
    <scope>NUCLEOTIDE SEQUENCE [LARGE SCALE GENOMIC DNA]</scope>
    <source>
        <strain evidence="4 5">CCE9901</strain>
    </source>
</reference>
<dbReference type="OMA" id="FERHEEG"/>
<dbReference type="HOGENOM" id="CLU_1535048_0_0_1"/>
<sequence>MCVRFVRSTHLLAGYEDGTVILWALNFESGVGEIVFRRRAHGETALCVDVDAGGEGAVTGGADGVLVRYAIEFVTKSEVNVRVLRTHGPYTDVVSASSKQPGVSACSIRRDGKIVACGCWDGKIRVFEYKARSKGRLLAVLKYHDATVTDVLFAPDDSFLVSTSRDGTVAMWNIF</sequence>
<accession>A4RYU6</accession>
<dbReference type="KEGG" id="olu:OSTLU_41450"/>
<evidence type="ECO:0000256" key="3">
    <source>
        <dbReference type="PROSITE-ProRule" id="PRU00221"/>
    </source>
</evidence>
<dbReference type="Gene3D" id="2.130.10.10">
    <property type="entry name" value="YVTN repeat-like/Quinoprotein amine dehydrogenase"/>
    <property type="match status" value="1"/>
</dbReference>
<evidence type="ECO:0000256" key="2">
    <source>
        <dbReference type="ARBA" id="ARBA00022737"/>
    </source>
</evidence>
<name>A4RYU6_OSTLU</name>
<dbReference type="RefSeq" id="XP_001418455.1">
    <property type="nucleotide sequence ID" value="XM_001418418.1"/>
</dbReference>
<dbReference type="PROSITE" id="PS50294">
    <property type="entry name" value="WD_REPEATS_REGION"/>
    <property type="match status" value="1"/>
</dbReference>
<dbReference type="Pfam" id="PF00400">
    <property type="entry name" value="WD40"/>
    <property type="match status" value="2"/>
</dbReference>
<dbReference type="InterPro" id="IPR019775">
    <property type="entry name" value="WD40_repeat_CS"/>
</dbReference>
<dbReference type="OrthoDB" id="7668193at2759"/>
<feature type="repeat" description="WD" evidence="3">
    <location>
        <begin position="141"/>
        <end position="175"/>
    </location>
</feature>
<dbReference type="AlphaFoldDB" id="A4RYU6"/>
<dbReference type="PROSITE" id="PS50082">
    <property type="entry name" value="WD_REPEATS_2"/>
    <property type="match status" value="1"/>
</dbReference>
<evidence type="ECO:0000313" key="4">
    <source>
        <dbReference type="EMBL" id="ABO96748.1"/>
    </source>
</evidence>
<dbReference type="SMART" id="SM00320">
    <property type="entry name" value="WD40"/>
    <property type="match status" value="3"/>
</dbReference>
<dbReference type="EMBL" id="CP000586">
    <property type="protein sequence ID" value="ABO96748.1"/>
    <property type="molecule type" value="Genomic_DNA"/>
</dbReference>
<keyword evidence="2" id="KW-0677">Repeat</keyword>
<evidence type="ECO:0000313" key="5">
    <source>
        <dbReference type="Proteomes" id="UP000001568"/>
    </source>
</evidence>
<gene>
    <name evidence="4" type="ORF">OSTLU_41450</name>
</gene>
<dbReference type="STRING" id="436017.A4RYU6"/>
<dbReference type="eggNOG" id="KOG0322">
    <property type="taxonomic scope" value="Eukaryota"/>
</dbReference>
<dbReference type="SUPFAM" id="SSF50978">
    <property type="entry name" value="WD40 repeat-like"/>
    <property type="match status" value="1"/>
</dbReference>
<evidence type="ECO:0000256" key="1">
    <source>
        <dbReference type="ARBA" id="ARBA00022574"/>
    </source>
</evidence>
<protein>
    <submittedName>
        <fullName evidence="4">Uncharacterized protein</fullName>
    </submittedName>
</protein>
<keyword evidence="1 3" id="KW-0853">WD repeat</keyword>